<evidence type="ECO:0000256" key="2">
    <source>
        <dbReference type="ARBA" id="ARBA00022490"/>
    </source>
</evidence>
<dbReference type="GO" id="GO:0005737">
    <property type="term" value="C:cytoplasm"/>
    <property type="evidence" value="ECO:0007669"/>
    <property type="project" value="TreeGrafter"/>
</dbReference>
<dbReference type="SUPFAM" id="SSF52402">
    <property type="entry name" value="Adenine nucleotide alpha hydrolases-like"/>
    <property type="match status" value="1"/>
</dbReference>
<dbReference type="EMBL" id="BABT02000025">
    <property type="protein sequence ID" value="GAA93851.1"/>
    <property type="molecule type" value="Genomic_DNA"/>
</dbReference>
<feature type="region of interest" description="Disordered" evidence="8">
    <location>
        <begin position="306"/>
        <end position="326"/>
    </location>
</feature>
<dbReference type="PANTHER" id="PTHR46509:SF1">
    <property type="entry name" value="PHOSPHOADENOSINE PHOSPHOSULFATE REDUCTASE"/>
    <property type="match status" value="1"/>
</dbReference>
<feature type="domain" description="Phosphoadenosine phosphosulphate reductase" evidence="9">
    <location>
        <begin position="77"/>
        <end position="255"/>
    </location>
</feature>
<sequence>MALLQPQTSSVNGAASQEAYVPTASTSSPARHAAKLPSVAKAVVFTEDEVAEYNRQLQDATPMQILQWATEHLPGLYQTTAFGLTGLAALDMLSKISRQQGYSKHQVPLIFIDTLYHFSETLALAERASQKYGAPMHVYYPPGVSSVAQFESMYGKNLWETDEDTYDYVVKVEPARRAYAELDVKAVITGRRRSQGAQRANIPIIEIDETGLIKVNPLASWTFAETQTYIKENDVPYNALLDRGYKSVGDWHSTKAPDGSVASGAGVDADERSGRWADRKERSECGLHQNYFQMRKAFLKKQREREQLLKDEARQDDLPASTPPAI</sequence>
<dbReference type="STRING" id="764103.G7DTK4"/>
<organism evidence="10 11">
    <name type="scientific">Mixia osmundae (strain CBS 9802 / IAM 14324 / JCM 22182 / KY 12970)</name>
    <dbReference type="NCBI Taxonomy" id="764103"/>
    <lineage>
        <taxon>Eukaryota</taxon>
        <taxon>Fungi</taxon>
        <taxon>Dikarya</taxon>
        <taxon>Basidiomycota</taxon>
        <taxon>Pucciniomycotina</taxon>
        <taxon>Mixiomycetes</taxon>
        <taxon>Mixiales</taxon>
        <taxon>Mixiaceae</taxon>
        <taxon>Mixia</taxon>
    </lineage>
</organism>
<feature type="compositionally biased region" description="Basic and acidic residues" evidence="8">
    <location>
        <begin position="306"/>
        <end position="317"/>
    </location>
</feature>
<keyword evidence="2" id="KW-0963">Cytoplasm</keyword>
<keyword evidence="11" id="KW-1185">Reference proteome</keyword>
<protein>
    <recommendedName>
        <fullName evidence="9">Phosphoadenosine phosphosulphate reductase domain-containing protein</fullName>
    </recommendedName>
</protein>
<dbReference type="RefSeq" id="XP_014571387.1">
    <property type="nucleotide sequence ID" value="XM_014715901.1"/>
</dbReference>
<evidence type="ECO:0000256" key="4">
    <source>
        <dbReference type="ARBA" id="ARBA00023002"/>
    </source>
</evidence>
<reference evidence="10 11" key="1">
    <citation type="journal article" date="2011" name="J. Gen. Appl. Microbiol.">
        <title>Draft genome sequencing of the enigmatic basidiomycete Mixia osmundae.</title>
        <authorList>
            <person name="Nishida H."/>
            <person name="Nagatsuka Y."/>
            <person name="Sugiyama J."/>
        </authorList>
    </citation>
    <scope>NUCLEOTIDE SEQUENCE [LARGE SCALE GENOMIC DNA]</scope>
    <source>
        <strain evidence="11">CBS 9802 / IAM 14324 / JCM 22182 / KY 12970</strain>
    </source>
</reference>
<dbReference type="PANTHER" id="PTHR46509">
    <property type="entry name" value="PHOSPHOADENOSINE PHOSPHOSULFATE REDUCTASE"/>
    <property type="match status" value="1"/>
</dbReference>
<comment type="pathway">
    <text evidence="7">Sulfur metabolism; hydrogen sulfide biosynthesis; sulfite from sulfate.</text>
</comment>
<evidence type="ECO:0000256" key="1">
    <source>
        <dbReference type="ARBA" id="ARBA00009732"/>
    </source>
</evidence>
<dbReference type="NCBIfam" id="TIGR00434">
    <property type="entry name" value="cysH"/>
    <property type="match status" value="1"/>
</dbReference>
<dbReference type="OMA" id="PIARWTQ"/>
<name>G7DTK4_MIXOS</name>
<dbReference type="OrthoDB" id="7869097at2759"/>
<accession>G7DTK4</accession>
<evidence type="ECO:0000313" key="10">
    <source>
        <dbReference type="EMBL" id="GAA93851.1"/>
    </source>
</evidence>
<keyword evidence="5" id="KW-0408">Iron</keyword>
<dbReference type="FunCoup" id="G7DTK4">
    <property type="interactions" value="110"/>
</dbReference>
<dbReference type="GO" id="GO:0019379">
    <property type="term" value="P:sulfate assimilation, phosphoadenylyl sulfate reduction by phosphoadenylyl-sulfate reductase (thioredoxin)"/>
    <property type="evidence" value="ECO:0007669"/>
    <property type="project" value="InterPro"/>
</dbReference>
<dbReference type="HAMAP" id="MF_00063">
    <property type="entry name" value="CysH"/>
    <property type="match status" value="1"/>
</dbReference>
<dbReference type="Pfam" id="PF01507">
    <property type="entry name" value="PAPS_reduct"/>
    <property type="match status" value="1"/>
</dbReference>
<dbReference type="AlphaFoldDB" id="G7DTK4"/>
<dbReference type="NCBIfam" id="NF002537">
    <property type="entry name" value="PRK02090.1"/>
    <property type="match status" value="1"/>
</dbReference>
<gene>
    <name evidence="10" type="primary">Mo00497</name>
    <name evidence="10" type="ORF">E5Q_00497</name>
</gene>
<evidence type="ECO:0000256" key="3">
    <source>
        <dbReference type="ARBA" id="ARBA00022723"/>
    </source>
</evidence>
<dbReference type="InParanoid" id="G7DTK4"/>
<dbReference type="GO" id="GO:0051536">
    <property type="term" value="F:iron-sulfur cluster binding"/>
    <property type="evidence" value="ECO:0007669"/>
    <property type="project" value="UniProtKB-KW"/>
</dbReference>
<dbReference type="CDD" id="cd23945">
    <property type="entry name" value="PAPS_reductase"/>
    <property type="match status" value="1"/>
</dbReference>
<dbReference type="GO" id="GO:0046872">
    <property type="term" value="F:metal ion binding"/>
    <property type="evidence" value="ECO:0007669"/>
    <property type="project" value="UniProtKB-KW"/>
</dbReference>
<dbReference type="InterPro" id="IPR002500">
    <property type="entry name" value="PAPS_reduct_dom"/>
</dbReference>
<dbReference type="eggNOG" id="KOG0189">
    <property type="taxonomic scope" value="Eukaryota"/>
</dbReference>
<evidence type="ECO:0000256" key="6">
    <source>
        <dbReference type="ARBA" id="ARBA00023014"/>
    </source>
</evidence>
<dbReference type="HOGENOM" id="CLU_044089_0_1_1"/>
<dbReference type="Gene3D" id="3.40.50.620">
    <property type="entry name" value="HUPs"/>
    <property type="match status" value="1"/>
</dbReference>
<evidence type="ECO:0000256" key="8">
    <source>
        <dbReference type="SAM" id="MobiDB-lite"/>
    </source>
</evidence>
<feature type="compositionally biased region" description="Basic and acidic residues" evidence="8">
    <location>
        <begin position="269"/>
        <end position="281"/>
    </location>
</feature>
<dbReference type="FunFam" id="3.40.50.620:FF:000136">
    <property type="entry name" value="Probable phosphoadenosine phosphosulfate reductase"/>
    <property type="match status" value="1"/>
</dbReference>
<reference evidence="10 11" key="2">
    <citation type="journal article" date="2012" name="Open Biol.">
        <title>Characteristics of nucleosomes and linker DNA regions on the genome of the basidiomycete Mixia osmundae revealed by mono- and dinucleosome mapping.</title>
        <authorList>
            <person name="Nishida H."/>
            <person name="Kondo S."/>
            <person name="Matsumoto T."/>
            <person name="Suzuki Y."/>
            <person name="Yoshikawa H."/>
            <person name="Taylor T.D."/>
            <person name="Sugiyama J."/>
        </authorList>
    </citation>
    <scope>NUCLEOTIDE SEQUENCE [LARGE SCALE GENOMIC DNA]</scope>
    <source>
        <strain evidence="11">CBS 9802 / IAM 14324 / JCM 22182 / KY 12970</strain>
    </source>
</reference>
<evidence type="ECO:0000256" key="7">
    <source>
        <dbReference type="ARBA" id="ARBA00024327"/>
    </source>
</evidence>
<evidence type="ECO:0000259" key="9">
    <source>
        <dbReference type="Pfam" id="PF01507"/>
    </source>
</evidence>
<dbReference type="GO" id="GO:0004604">
    <property type="term" value="F:phosphoadenylyl-sulfate reductase (thioredoxin) activity"/>
    <property type="evidence" value="ECO:0007669"/>
    <property type="project" value="InterPro"/>
</dbReference>
<feature type="region of interest" description="Disordered" evidence="8">
    <location>
        <begin position="256"/>
        <end position="281"/>
    </location>
</feature>
<comment type="caution">
    <text evidence="10">The sequence shown here is derived from an EMBL/GenBank/DDBJ whole genome shotgun (WGS) entry which is preliminary data.</text>
</comment>
<proteinExistence type="inferred from homology"/>
<keyword evidence="4" id="KW-0560">Oxidoreductase</keyword>
<keyword evidence="3" id="KW-0479">Metal-binding</keyword>
<dbReference type="InterPro" id="IPR004511">
    <property type="entry name" value="PAPS/APS_Rdtase"/>
</dbReference>
<keyword evidence="6" id="KW-0411">Iron-sulfur</keyword>
<dbReference type="InterPro" id="IPR014729">
    <property type="entry name" value="Rossmann-like_a/b/a_fold"/>
</dbReference>
<dbReference type="Proteomes" id="UP000009131">
    <property type="component" value="Unassembled WGS sequence"/>
</dbReference>
<comment type="similarity">
    <text evidence="1">Belongs to the PAPS reductase family. CysH subfamily.</text>
</comment>
<evidence type="ECO:0000256" key="5">
    <source>
        <dbReference type="ARBA" id="ARBA00023004"/>
    </source>
</evidence>
<evidence type="ECO:0000313" key="11">
    <source>
        <dbReference type="Proteomes" id="UP000009131"/>
    </source>
</evidence>